<proteinExistence type="predicted"/>
<comment type="caution">
    <text evidence="1">The sequence shown here is derived from an EMBL/GenBank/DDBJ whole genome shotgun (WGS) entry which is preliminary data.</text>
</comment>
<dbReference type="Proteomes" id="UP000276133">
    <property type="component" value="Unassembled WGS sequence"/>
</dbReference>
<accession>A0A3M7R3Q8</accession>
<organism evidence="1 2">
    <name type="scientific">Brachionus plicatilis</name>
    <name type="common">Marine rotifer</name>
    <name type="synonym">Brachionus muelleri</name>
    <dbReference type="NCBI Taxonomy" id="10195"/>
    <lineage>
        <taxon>Eukaryota</taxon>
        <taxon>Metazoa</taxon>
        <taxon>Spiralia</taxon>
        <taxon>Gnathifera</taxon>
        <taxon>Rotifera</taxon>
        <taxon>Eurotatoria</taxon>
        <taxon>Monogononta</taxon>
        <taxon>Pseudotrocha</taxon>
        <taxon>Ploima</taxon>
        <taxon>Brachionidae</taxon>
        <taxon>Brachionus</taxon>
    </lineage>
</organism>
<protein>
    <submittedName>
        <fullName evidence="1">Uncharacterized protein</fullName>
    </submittedName>
</protein>
<sequence length="151" mass="18121">MLTEKSNMFYSYLIKFLGGRQNIERQNIDMTKYRLGLYIQLDTRKHLTVPKVVELFRREQNKVDSDKLRIKNGDQFKPKTGKHETNLRILRLVTDYKSENIEAFLEDYLFIVSFGNISIHRKNIKIKCKTLEDRECIWVFGIVERFIIQKD</sequence>
<gene>
    <name evidence="1" type="ORF">BpHYR1_054446</name>
</gene>
<reference evidence="1 2" key="1">
    <citation type="journal article" date="2018" name="Sci. Rep.">
        <title>Genomic signatures of local adaptation to the degree of environmental predictability in rotifers.</title>
        <authorList>
            <person name="Franch-Gras L."/>
            <person name="Hahn C."/>
            <person name="Garcia-Roger E.M."/>
            <person name="Carmona M.J."/>
            <person name="Serra M."/>
            <person name="Gomez A."/>
        </authorList>
    </citation>
    <scope>NUCLEOTIDE SEQUENCE [LARGE SCALE GENOMIC DNA]</scope>
    <source>
        <strain evidence="1">HYR1</strain>
    </source>
</reference>
<evidence type="ECO:0000313" key="2">
    <source>
        <dbReference type="Proteomes" id="UP000276133"/>
    </source>
</evidence>
<dbReference type="EMBL" id="REGN01004307">
    <property type="protein sequence ID" value="RNA18089.1"/>
    <property type="molecule type" value="Genomic_DNA"/>
</dbReference>
<evidence type="ECO:0000313" key="1">
    <source>
        <dbReference type="EMBL" id="RNA18089.1"/>
    </source>
</evidence>
<name>A0A3M7R3Q8_BRAPC</name>
<dbReference type="AlphaFoldDB" id="A0A3M7R3Q8"/>
<keyword evidence="2" id="KW-1185">Reference proteome</keyword>